<dbReference type="AlphaFoldDB" id="A0AA42DKH2"/>
<name>A0AA42DKH2_9FIRM</name>
<dbReference type="EMBL" id="JAQIFT010000014">
    <property type="protein sequence ID" value="MDA3730554.1"/>
    <property type="molecule type" value="Genomic_DNA"/>
</dbReference>
<keyword evidence="2" id="KW-1185">Reference proteome</keyword>
<dbReference type="Proteomes" id="UP001169242">
    <property type="component" value="Unassembled WGS sequence"/>
</dbReference>
<organism evidence="1 2">
    <name type="scientific">Holtiella tumoricola</name>
    <dbReference type="NCBI Taxonomy" id="3018743"/>
    <lineage>
        <taxon>Bacteria</taxon>
        <taxon>Bacillati</taxon>
        <taxon>Bacillota</taxon>
        <taxon>Clostridia</taxon>
        <taxon>Lachnospirales</taxon>
        <taxon>Cellulosilyticaceae</taxon>
        <taxon>Holtiella</taxon>
    </lineage>
</organism>
<sequence>MNNGMLEAAEELKIDIKSTHCVFADLMEASVEHKYVLTEKGLVKWVK</sequence>
<dbReference type="RefSeq" id="WP_271011158.1">
    <property type="nucleotide sequence ID" value="NZ_JAQIFT010000014.1"/>
</dbReference>
<protein>
    <submittedName>
        <fullName evidence="1">Uncharacterized protein</fullName>
    </submittedName>
</protein>
<evidence type="ECO:0000313" key="1">
    <source>
        <dbReference type="EMBL" id="MDA3730554.1"/>
    </source>
</evidence>
<accession>A0AA42DKH2</accession>
<evidence type="ECO:0000313" key="2">
    <source>
        <dbReference type="Proteomes" id="UP001169242"/>
    </source>
</evidence>
<gene>
    <name evidence="1" type="ORF">PBV87_03415</name>
</gene>
<comment type="caution">
    <text evidence="1">The sequence shown here is derived from an EMBL/GenBank/DDBJ whole genome shotgun (WGS) entry which is preliminary data.</text>
</comment>
<proteinExistence type="predicted"/>
<reference evidence="1" key="1">
    <citation type="journal article" date="2023" name="Int. J. Syst. Evol. Microbiol.">
        <title>&lt;i&gt;Holtiella tumoricola&lt;/i&gt; gen. nov. sp. nov., isolated from a human clinical sample.</title>
        <authorList>
            <person name="Allen-Vercoe E."/>
            <person name="Daigneault M.C."/>
            <person name="Vancuren S.J."/>
            <person name="Cochrane K."/>
            <person name="O'Neal L.L."/>
            <person name="Sankaranarayanan K."/>
            <person name="Lawson P.A."/>
        </authorList>
    </citation>
    <scope>NUCLEOTIDE SEQUENCE</scope>
    <source>
        <strain evidence="1">CC70A</strain>
    </source>
</reference>